<evidence type="ECO:0008006" key="4">
    <source>
        <dbReference type="Google" id="ProtNLM"/>
    </source>
</evidence>
<reference evidence="2" key="1">
    <citation type="submission" date="2020-05" db="EMBL/GenBank/DDBJ databases">
        <title>Mycena genomes resolve the evolution of fungal bioluminescence.</title>
        <authorList>
            <person name="Tsai I.J."/>
        </authorList>
    </citation>
    <scope>NUCLEOTIDE SEQUENCE</scope>
    <source>
        <strain evidence="2">CCC161011</strain>
    </source>
</reference>
<dbReference type="SUPFAM" id="SSF51905">
    <property type="entry name" value="FAD/NAD(P)-binding domain"/>
    <property type="match status" value="1"/>
</dbReference>
<dbReference type="InterPro" id="IPR036188">
    <property type="entry name" value="FAD/NAD-bd_sf"/>
</dbReference>
<dbReference type="AlphaFoldDB" id="A0A8H6WYL3"/>
<feature type="signal peptide" evidence="1">
    <location>
        <begin position="1"/>
        <end position="22"/>
    </location>
</feature>
<proteinExistence type="predicted"/>
<evidence type="ECO:0000313" key="2">
    <source>
        <dbReference type="EMBL" id="KAF7331082.1"/>
    </source>
</evidence>
<sequence>MGFCTNLSIWLASTSCVLLTSGIIWQKICKCRPEWLKGLENLGQSRIQKLPGTAVVCGGSIAGIVTARIFADHFEHVIMVDPEINESHKPKTRIMQYNAAHRETVFLSLFIDGVRRLWPNFDEELLAAGGRLAPADVQLHYSGVPLLTPYQDYPIGRFPNTLVTRRSTAQNVLHRLLMQHPTAANITFLAGTVRGVTASDDMSFIQGVIVRNLEGTLVRLNDVALVADCTGTTQAGLKWLKNIGYPLPENIRCSYNGHWHYATVCFTVFPELEALLPIPEHATKTAIIYVNVPHFDYGSSMFGLFKTDNNTMQLLIGKSGDGTSMPRSAPDVVPFLSEIQGHAMVPSWVFETIAMLCESSRHWFDNIKIPSQSYVQYHLIPAGILPSNYIAIGDANLQLNPIHGQVLKTVGIANLRLHLIRQGFAKIIMNGLTLNSLLNKMDANVLQLPRDFAAHYFKENALHTHGLWVSTRLHDYGFPTCQPMEGETYDTGRLFRWFELRLVSAGTQNDEIASALWHVRHLLATERSLLAPTVLWKSLFSYSRF</sequence>
<evidence type="ECO:0000256" key="1">
    <source>
        <dbReference type="SAM" id="SignalP"/>
    </source>
</evidence>
<comment type="caution">
    <text evidence="2">The sequence shown here is derived from an EMBL/GenBank/DDBJ whole genome shotgun (WGS) entry which is preliminary data.</text>
</comment>
<dbReference type="Proteomes" id="UP000620124">
    <property type="component" value="Unassembled WGS sequence"/>
</dbReference>
<dbReference type="OrthoDB" id="10051892at2759"/>
<feature type="chain" id="PRO_5034334574" description="FAD/NAD(P)-binding domain-containing protein" evidence="1">
    <location>
        <begin position="23"/>
        <end position="545"/>
    </location>
</feature>
<organism evidence="2 3">
    <name type="scientific">Mycena venus</name>
    <dbReference type="NCBI Taxonomy" id="2733690"/>
    <lineage>
        <taxon>Eukaryota</taxon>
        <taxon>Fungi</taxon>
        <taxon>Dikarya</taxon>
        <taxon>Basidiomycota</taxon>
        <taxon>Agaricomycotina</taxon>
        <taxon>Agaricomycetes</taxon>
        <taxon>Agaricomycetidae</taxon>
        <taxon>Agaricales</taxon>
        <taxon>Marasmiineae</taxon>
        <taxon>Mycenaceae</taxon>
        <taxon>Mycena</taxon>
    </lineage>
</organism>
<evidence type="ECO:0000313" key="3">
    <source>
        <dbReference type="Proteomes" id="UP000620124"/>
    </source>
</evidence>
<accession>A0A8H6WYL3</accession>
<gene>
    <name evidence="2" type="ORF">MVEN_02448500</name>
</gene>
<keyword evidence="3" id="KW-1185">Reference proteome</keyword>
<keyword evidence="1" id="KW-0732">Signal</keyword>
<name>A0A8H6WYL3_9AGAR</name>
<protein>
    <recommendedName>
        <fullName evidence="4">FAD/NAD(P)-binding domain-containing protein</fullName>
    </recommendedName>
</protein>
<dbReference type="EMBL" id="JACAZI010000032">
    <property type="protein sequence ID" value="KAF7331082.1"/>
    <property type="molecule type" value="Genomic_DNA"/>
</dbReference>